<dbReference type="RefSeq" id="XP_075105080.1">
    <property type="nucleotide sequence ID" value="XM_075248979.1"/>
</dbReference>
<dbReference type="Proteomes" id="UP000790787">
    <property type="component" value="Unplaced"/>
</dbReference>
<keyword evidence="1" id="KW-1185">Reference proteome</keyword>
<accession>A0AC58U6H1</accession>
<name>A0AC58U6H1_TOBAC</name>
<reference evidence="2" key="1">
    <citation type="submission" date="2025-08" db="UniProtKB">
        <authorList>
            <consortium name="RefSeq"/>
        </authorList>
    </citation>
    <scope>IDENTIFICATION</scope>
    <source>
        <tissue evidence="2">Leaf</tissue>
    </source>
</reference>
<evidence type="ECO:0000313" key="1">
    <source>
        <dbReference type="Proteomes" id="UP000790787"/>
    </source>
</evidence>
<evidence type="ECO:0000313" key="2">
    <source>
        <dbReference type="RefSeq" id="XP_075105080.1"/>
    </source>
</evidence>
<protein>
    <submittedName>
        <fullName evidence="2">Uncharacterized protein LOC142179250</fullName>
    </submittedName>
</protein>
<sequence length="178" mass="20704">MDDALWAYRTAFKSLIGMSPYNLVFGKACRLSVELEYRAFWALRQLNPDLVAIGKSRVTELHELDEFHYHSFESTGLYKERMKMMHDKHIQQRIFKPGDVVLLYNSRLKLFSGKLKSRWSGLFRVVQVFSSGGIEIEYEDGTNGFRVNGQRLKHYFGVDEENVVSVIHLKKPQVLSEP</sequence>
<organism evidence="1 2">
    <name type="scientific">Nicotiana tabacum</name>
    <name type="common">Common tobacco</name>
    <dbReference type="NCBI Taxonomy" id="4097"/>
    <lineage>
        <taxon>Eukaryota</taxon>
        <taxon>Viridiplantae</taxon>
        <taxon>Streptophyta</taxon>
        <taxon>Embryophyta</taxon>
        <taxon>Tracheophyta</taxon>
        <taxon>Spermatophyta</taxon>
        <taxon>Magnoliopsida</taxon>
        <taxon>eudicotyledons</taxon>
        <taxon>Gunneridae</taxon>
        <taxon>Pentapetalae</taxon>
        <taxon>asterids</taxon>
        <taxon>lamiids</taxon>
        <taxon>Solanales</taxon>
        <taxon>Solanaceae</taxon>
        <taxon>Nicotianoideae</taxon>
        <taxon>Nicotianeae</taxon>
        <taxon>Nicotiana</taxon>
    </lineage>
</organism>
<gene>
    <name evidence="2" type="primary">LOC142179250</name>
</gene>
<proteinExistence type="predicted"/>